<dbReference type="InterPro" id="IPR001452">
    <property type="entry name" value="SH3_domain"/>
</dbReference>
<dbReference type="Gene3D" id="2.30.30.40">
    <property type="entry name" value="SH3 Domains"/>
    <property type="match status" value="4"/>
</dbReference>
<evidence type="ECO:0000259" key="4">
    <source>
        <dbReference type="PROSITE" id="PS50002"/>
    </source>
</evidence>
<feature type="domain" description="SH3" evidence="4">
    <location>
        <begin position="100"/>
        <end position="159"/>
    </location>
</feature>
<dbReference type="PANTHER" id="PTHR14167:SF48">
    <property type="entry name" value="SH3 DOMAIN-CONTAINING PROTEIN 19"/>
    <property type="match status" value="1"/>
</dbReference>
<evidence type="ECO:0000313" key="6">
    <source>
        <dbReference type="RefSeq" id="XP_014673082.1"/>
    </source>
</evidence>
<keyword evidence="1 2" id="KW-0728">SH3 domain</keyword>
<proteinExistence type="predicted"/>
<evidence type="ECO:0000313" key="5">
    <source>
        <dbReference type="Proteomes" id="UP000695022"/>
    </source>
</evidence>
<dbReference type="Pfam" id="PF14604">
    <property type="entry name" value="SH3_9"/>
    <property type="match status" value="1"/>
</dbReference>
<feature type="domain" description="SH3" evidence="4">
    <location>
        <begin position="320"/>
        <end position="379"/>
    </location>
</feature>
<evidence type="ECO:0000256" key="3">
    <source>
        <dbReference type="SAM" id="MobiDB-lite"/>
    </source>
</evidence>
<protein>
    <submittedName>
        <fullName evidence="6">SH3 domain-containing protein 19-like</fullName>
    </submittedName>
</protein>
<keyword evidence="5" id="KW-1185">Reference proteome</keyword>
<dbReference type="Proteomes" id="UP000695022">
    <property type="component" value="Unplaced"/>
</dbReference>
<sequence length="418" mass="45758">MNGYARNGADQSRMSRQPPGVRGQQPNLQNAARQPRPAEAQYLSSQRLQRAGASTRSAALLLSSSSPLIPRMECHPHTAAARTHTDQTRGRAHPLYHYTVTGPHGIVLHDFVGQQADELSFTTGDVIEILEKVDDDWMKGKNVNKTGIFPKSYIRVVIPLPQKAAPRAAAQHHGVVTGPRCRARFDFDAEQDDELAFSEGATIALRERVSNDWLRGELAGRTGIFPSVYVEIVEDLPREVMQRSCAGRVATAMYDFDGRENELTFKQGDEVTLVSKVNDDWLVGHFHGNEGRFPAAFVDHVPIDLPLEDAVTVATKAAAPASKHAVALYSFDAGSPSELSLRSGDKVVITGSVNEDWLIGRVNGKEGSFPASFVEIKADQPVKFRVRSASETPPFRSSGTARAVYAHSVHPYQMQGPT</sequence>
<dbReference type="SUPFAM" id="SSF50044">
    <property type="entry name" value="SH3-domain"/>
    <property type="match status" value="4"/>
</dbReference>
<evidence type="ECO:0000256" key="2">
    <source>
        <dbReference type="PROSITE-ProRule" id="PRU00192"/>
    </source>
</evidence>
<organism evidence="5 6">
    <name type="scientific">Priapulus caudatus</name>
    <name type="common">Priapulid worm</name>
    <dbReference type="NCBI Taxonomy" id="37621"/>
    <lineage>
        <taxon>Eukaryota</taxon>
        <taxon>Metazoa</taxon>
        <taxon>Ecdysozoa</taxon>
        <taxon>Scalidophora</taxon>
        <taxon>Priapulida</taxon>
        <taxon>Priapulimorpha</taxon>
        <taxon>Priapulimorphida</taxon>
        <taxon>Priapulidae</taxon>
        <taxon>Priapulus</taxon>
    </lineage>
</organism>
<dbReference type="Pfam" id="PF00018">
    <property type="entry name" value="SH3_1"/>
    <property type="match status" value="3"/>
</dbReference>
<dbReference type="RefSeq" id="XP_014673082.1">
    <property type="nucleotide sequence ID" value="XM_014817596.1"/>
</dbReference>
<dbReference type="CDD" id="cd00174">
    <property type="entry name" value="SH3"/>
    <property type="match status" value="3"/>
</dbReference>
<name>A0ABM1ELL1_PRICU</name>
<dbReference type="PRINTS" id="PR00452">
    <property type="entry name" value="SH3DOMAIN"/>
</dbReference>
<reference evidence="6" key="1">
    <citation type="submission" date="2025-08" db="UniProtKB">
        <authorList>
            <consortium name="RefSeq"/>
        </authorList>
    </citation>
    <scope>IDENTIFICATION</scope>
</reference>
<dbReference type="GeneID" id="106813462"/>
<dbReference type="InterPro" id="IPR050384">
    <property type="entry name" value="Endophilin_SH3RF"/>
</dbReference>
<dbReference type="SMART" id="SM00326">
    <property type="entry name" value="SH3"/>
    <property type="match status" value="4"/>
</dbReference>
<feature type="domain" description="SH3" evidence="4">
    <location>
        <begin position="176"/>
        <end position="235"/>
    </location>
</feature>
<accession>A0ABM1ELL1</accession>
<evidence type="ECO:0000256" key="1">
    <source>
        <dbReference type="ARBA" id="ARBA00022443"/>
    </source>
</evidence>
<feature type="region of interest" description="Disordered" evidence="3">
    <location>
        <begin position="1"/>
        <end position="49"/>
    </location>
</feature>
<dbReference type="PROSITE" id="PS50002">
    <property type="entry name" value="SH3"/>
    <property type="match status" value="4"/>
</dbReference>
<gene>
    <name evidence="6" type="primary">LOC106813462</name>
</gene>
<dbReference type="PANTHER" id="PTHR14167">
    <property type="entry name" value="SH3 DOMAIN-CONTAINING"/>
    <property type="match status" value="1"/>
</dbReference>
<dbReference type="InterPro" id="IPR036028">
    <property type="entry name" value="SH3-like_dom_sf"/>
</dbReference>
<dbReference type="PRINTS" id="PR00499">
    <property type="entry name" value="P67PHOX"/>
</dbReference>
<feature type="domain" description="SH3" evidence="4">
    <location>
        <begin position="245"/>
        <end position="303"/>
    </location>
</feature>